<dbReference type="AlphaFoldDB" id="S9P4U9"/>
<accession>S9P4U9</accession>
<feature type="region of interest" description="Disordered" evidence="1">
    <location>
        <begin position="75"/>
        <end position="98"/>
    </location>
</feature>
<evidence type="ECO:0000313" key="3">
    <source>
        <dbReference type="Proteomes" id="UP000011682"/>
    </source>
</evidence>
<evidence type="ECO:0000256" key="1">
    <source>
        <dbReference type="SAM" id="MobiDB-lite"/>
    </source>
</evidence>
<protein>
    <submittedName>
        <fullName evidence="2">Uncharacterized protein</fullName>
    </submittedName>
</protein>
<evidence type="ECO:0000313" key="2">
    <source>
        <dbReference type="EMBL" id="EPX58206.1"/>
    </source>
</evidence>
<feature type="compositionally biased region" description="Acidic residues" evidence="1">
    <location>
        <begin position="85"/>
        <end position="98"/>
    </location>
</feature>
<dbReference type="Proteomes" id="UP000011682">
    <property type="component" value="Unassembled WGS sequence"/>
</dbReference>
<sequence length="98" mass="11316">MNVMAMIIQETNNVFREHEILNGMPKRERGTFNIGLIGLQRRHFLEDNVDEEGRLWGYRLTDAARDWLVANPDFLNAFPPSEPESPQDDAQDDDGIPF</sequence>
<gene>
    <name evidence="2" type="ORF">D187_004243</name>
</gene>
<organism evidence="2 3">
    <name type="scientific">Cystobacter fuscus (strain ATCC 25194 / DSM 2262 / NBRC 100088 / M29)</name>
    <dbReference type="NCBI Taxonomy" id="1242864"/>
    <lineage>
        <taxon>Bacteria</taxon>
        <taxon>Pseudomonadati</taxon>
        <taxon>Myxococcota</taxon>
        <taxon>Myxococcia</taxon>
        <taxon>Myxococcales</taxon>
        <taxon>Cystobacterineae</taxon>
        <taxon>Archangiaceae</taxon>
        <taxon>Cystobacter</taxon>
    </lineage>
</organism>
<comment type="caution">
    <text evidence="2">The sequence shown here is derived from an EMBL/GenBank/DDBJ whole genome shotgun (WGS) entry which is preliminary data.</text>
</comment>
<name>S9P4U9_CYSF2</name>
<reference evidence="2" key="1">
    <citation type="submission" date="2013-05" db="EMBL/GenBank/DDBJ databases">
        <title>Genome assembly of Cystobacter fuscus DSM 2262.</title>
        <authorList>
            <person name="Sharma G."/>
            <person name="Khatri I."/>
            <person name="Kaur C."/>
            <person name="Mayilraj S."/>
            <person name="Subramanian S."/>
        </authorList>
    </citation>
    <scope>NUCLEOTIDE SEQUENCE [LARGE SCALE GENOMIC DNA]</scope>
    <source>
        <strain evidence="2">DSM 2262</strain>
    </source>
</reference>
<dbReference type="eggNOG" id="COG0515">
    <property type="taxonomic scope" value="Bacteria"/>
</dbReference>
<keyword evidence="3" id="KW-1185">Reference proteome</keyword>
<proteinExistence type="predicted"/>
<dbReference type="EMBL" id="ANAH02000026">
    <property type="protein sequence ID" value="EPX58206.1"/>
    <property type="molecule type" value="Genomic_DNA"/>
</dbReference>